<dbReference type="RefSeq" id="WP_273952059.1">
    <property type="nucleotide sequence ID" value="NZ_JAQSIP010000006.1"/>
</dbReference>
<proteinExistence type="predicted"/>
<feature type="domain" description="Tll0287-like" evidence="2">
    <location>
        <begin position="32"/>
        <end position="197"/>
    </location>
</feature>
<keyword evidence="1" id="KW-0472">Membrane</keyword>
<feature type="transmembrane region" description="Helical" evidence="1">
    <location>
        <begin position="210"/>
        <end position="232"/>
    </location>
</feature>
<dbReference type="Pfam" id="PF11845">
    <property type="entry name" value="Tll0287-like"/>
    <property type="match status" value="1"/>
</dbReference>
<reference evidence="3 4" key="1">
    <citation type="submission" date="2023-02" db="EMBL/GenBank/DDBJ databases">
        <title>Bacterial whole genomic sequence of Curvibacter sp. HBC61.</title>
        <authorList>
            <person name="Le V."/>
            <person name="Ko S.-R."/>
            <person name="Ahn C.-Y."/>
            <person name="Oh H.-M."/>
        </authorList>
    </citation>
    <scope>NUCLEOTIDE SEQUENCE [LARGE SCALE GENOMIC DNA]</scope>
    <source>
        <strain evidence="3 4">HBC61</strain>
    </source>
</reference>
<organism evidence="3 4">
    <name type="scientific">Curvibacter cyanobacteriorum</name>
    <dbReference type="NCBI Taxonomy" id="3026422"/>
    <lineage>
        <taxon>Bacteria</taxon>
        <taxon>Pseudomonadati</taxon>
        <taxon>Pseudomonadota</taxon>
        <taxon>Betaproteobacteria</taxon>
        <taxon>Burkholderiales</taxon>
        <taxon>Comamonadaceae</taxon>
        <taxon>Curvibacter</taxon>
    </lineage>
</organism>
<keyword evidence="4" id="KW-1185">Reference proteome</keyword>
<evidence type="ECO:0000313" key="3">
    <source>
        <dbReference type="EMBL" id="MDD0839589.1"/>
    </source>
</evidence>
<accession>A0ABT5N1X2</accession>
<protein>
    <submittedName>
        <fullName evidence="3">DUF3365 domain-containing protein</fullName>
    </submittedName>
</protein>
<keyword evidence="1" id="KW-0812">Transmembrane</keyword>
<gene>
    <name evidence="3" type="ORF">PSQ40_13470</name>
</gene>
<name>A0ABT5N1X2_9BURK</name>
<dbReference type="InterPro" id="IPR021796">
    <property type="entry name" value="Tll0287-like_dom"/>
</dbReference>
<comment type="caution">
    <text evidence="3">The sequence shown here is derived from an EMBL/GenBank/DDBJ whole genome shotgun (WGS) entry which is preliminary data.</text>
</comment>
<evidence type="ECO:0000259" key="2">
    <source>
        <dbReference type="Pfam" id="PF11845"/>
    </source>
</evidence>
<evidence type="ECO:0000256" key="1">
    <source>
        <dbReference type="SAM" id="Phobius"/>
    </source>
</evidence>
<sequence>MRLETRFAGIIALCFVFGVVAAGFISYRLEARQARDEIKQKADMVLETALAVRAYTTDEVAEALASLPDPDRFHAAQVPSFAAQSAMRRLAEKLPGYKYRESALNPTNVNDRATDWEVGLLRQFQNEPARQELVGETGEGAGRHYFVARPIRMSSAACLQCHSVPAAAPKAMVSRYGTSHGFGWQLGDVVGLQLVQVATAPAEAKAFNSVVVTIGSITSVFVLSAAVMLLLLRRHVTHPLAALTQVALASSLERGSNGAPGGGLPVAPGEFSDLQKAILRLKSSVDQALRVMDRRTPTTAPTVDKKD</sequence>
<evidence type="ECO:0000313" key="4">
    <source>
        <dbReference type="Proteomes" id="UP001528673"/>
    </source>
</evidence>
<dbReference type="EMBL" id="JAQSIP010000006">
    <property type="protein sequence ID" value="MDD0839589.1"/>
    <property type="molecule type" value="Genomic_DNA"/>
</dbReference>
<dbReference type="Proteomes" id="UP001528673">
    <property type="component" value="Unassembled WGS sequence"/>
</dbReference>
<keyword evidence="1" id="KW-1133">Transmembrane helix</keyword>